<comment type="caution">
    <text evidence="3">The sequence shown here is derived from an EMBL/GenBank/DDBJ whole genome shotgun (WGS) entry which is preliminary data.</text>
</comment>
<keyword evidence="4" id="KW-1185">Reference proteome</keyword>
<dbReference type="SUPFAM" id="SSF53254">
    <property type="entry name" value="Phosphoglycerate mutase-like"/>
    <property type="match status" value="1"/>
</dbReference>
<evidence type="ECO:0000256" key="1">
    <source>
        <dbReference type="PIRSR" id="PIRSR613078-1"/>
    </source>
</evidence>
<dbReference type="CDD" id="cd07067">
    <property type="entry name" value="HP_PGM_like"/>
    <property type="match status" value="1"/>
</dbReference>
<evidence type="ECO:0000256" key="2">
    <source>
        <dbReference type="PIRSR" id="PIRSR613078-2"/>
    </source>
</evidence>
<dbReference type="InterPro" id="IPR029033">
    <property type="entry name" value="His_PPase_superfam"/>
</dbReference>
<dbReference type="AlphaFoldDB" id="A0A3R9Y9E8"/>
<protein>
    <submittedName>
        <fullName evidence="3">Histidine phosphatase family protein</fullName>
    </submittedName>
</protein>
<name>A0A3R9Y9E8_9HYPH</name>
<organism evidence="3 4">
    <name type="scientific">Aquibium carbonis</name>
    <dbReference type="NCBI Taxonomy" id="2495581"/>
    <lineage>
        <taxon>Bacteria</taxon>
        <taxon>Pseudomonadati</taxon>
        <taxon>Pseudomonadota</taxon>
        <taxon>Alphaproteobacteria</taxon>
        <taxon>Hyphomicrobiales</taxon>
        <taxon>Phyllobacteriaceae</taxon>
        <taxon>Aquibium</taxon>
    </lineage>
</organism>
<dbReference type="OrthoDB" id="9781415at2"/>
<dbReference type="PANTHER" id="PTHR48100:SF1">
    <property type="entry name" value="HISTIDINE PHOSPHATASE FAMILY PROTEIN-RELATED"/>
    <property type="match status" value="1"/>
</dbReference>
<dbReference type="InterPro" id="IPR050275">
    <property type="entry name" value="PGM_Phosphatase"/>
</dbReference>
<dbReference type="InterPro" id="IPR013078">
    <property type="entry name" value="His_Pase_superF_clade-1"/>
</dbReference>
<feature type="active site" description="Tele-phosphohistidine intermediate" evidence="1">
    <location>
        <position position="11"/>
    </location>
</feature>
<dbReference type="PANTHER" id="PTHR48100">
    <property type="entry name" value="BROAD-SPECIFICITY PHOSPHATASE YOR283W-RELATED"/>
    <property type="match status" value="1"/>
</dbReference>
<evidence type="ECO:0000313" key="4">
    <source>
        <dbReference type="Proteomes" id="UP000278398"/>
    </source>
</evidence>
<dbReference type="Pfam" id="PF00300">
    <property type="entry name" value="His_Phos_1"/>
    <property type="match status" value="1"/>
</dbReference>
<accession>A0A3R9Y9E8</accession>
<dbReference type="EMBL" id="RWKW01000025">
    <property type="protein sequence ID" value="RST87119.1"/>
    <property type="molecule type" value="Genomic_DNA"/>
</dbReference>
<feature type="binding site" evidence="2">
    <location>
        <begin position="10"/>
        <end position="17"/>
    </location>
    <ligand>
        <name>substrate</name>
    </ligand>
</feature>
<dbReference type="SMART" id="SM00855">
    <property type="entry name" value="PGAM"/>
    <property type="match status" value="1"/>
</dbReference>
<reference evidence="3 4" key="1">
    <citation type="submission" date="2018-12" db="EMBL/GenBank/DDBJ databases">
        <title>Mesorhizobium carbonis sp. nov., isolated from coal mine water.</title>
        <authorList>
            <person name="Xin W."/>
            <person name="Xu Z."/>
            <person name="Xiang F."/>
            <person name="Zhang J."/>
            <person name="Xi L."/>
            <person name="Liu J."/>
        </authorList>
    </citation>
    <scope>NUCLEOTIDE SEQUENCE [LARGE SCALE GENOMIC DNA]</scope>
    <source>
        <strain evidence="3 4">B2.3</strain>
    </source>
</reference>
<dbReference type="RefSeq" id="WP_126698680.1">
    <property type="nucleotide sequence ID" value="NZ_RWKW01000025.1"/>
</dbReference>
<dbReference type="GO" id="GO:0005737">
    <property type="term" value="C:cytoplasm"/>
    <property type="evidence" value="ECO:0007669"/>
    <property type="project" value="TreeGrafter"/>
</dbReference>
<dbReference type="PIRSF" id="PIRSF000709">
    <property type="entry name" value="6PFK_2-Ptase"/>
    <property type="match status" value="1"/>
</dbReference>
<feature type="active site" description="Proton donor/acceptor" evidence="1">
    <location>
        <position position="95"/>
    </location>
</feature>
<sequence>MINNTLFLVRHGRTAWNEQGRFQGLTDVPLSPDGRADAEANGRRLARHLATGGALPGDLRLLSSPLARCVETARIIARHLGLPATFVETDDRLAEAGFGHWEGLTTHEVKARFPDERRARKADRWNFAPSGGGSYADLEARMKLFTHSLTAAALPIVVTHSGNLRVMIGMLEGLDQGASMRRAIPHDRVLCWSQGRFAEV</sequence>
<dbReference type="Gene3D" id="3.40.50.1240">
    <property type="entry name" value="Phosphoglycerate mutase-like"/>
    <property type="match status" value="1"/>
</dbReference>
<proteinExistence type="predicted"/>
<evidence type="ECO:0000313" key="3">
    <source>
        <dbReference type="EMBL" id="RST87119.1"/>
    </source>
</evidence>
<dbReference type="GO" id="GO:0016791">
    <property type="term" value="F:phosphatase activity"/>
    <property type="evidence" value="ECO:0007669"/>
    <property type="project" value="TreeGrafter"/>
</dbReference>
<dbReference type="Proteomes" id="UP000278398">
    <property type="component" value="Unassembled WGS sequence"/>
</dbReference>
<gene>
    <name evidence="3" type="ORF">EJC49_06640</name>
</gene>
<feature type="binding site" evidence="2">
    <location>
        <position position="68"/>
    </location>
    <ligand>
        <name>substrate</name>
    </ligand>
</feature>